<proteinExistence type="predicted"/>
<sequence length="140" mass="16586">MIIWLRRHTPTWLLRYLVWRNYRLRMAGRLPNGWYWADLELCLRKYITCYCCGRLVILSDRGCDCNPPVGIPSWLGDKHDHYGIGEDEKWEKHGSSKKPLNMVKYRGVPFYYEPCFCDRSIGESCKACHPDNPDRSKNDL</sequence>
<dbReference type="EMBL" id="LAZR01002259">
    <property type="protein sequence ID" value="KKN32325.1"/>
    <property type="molecule type" value="Genomic_DNA"/>
</dbReference>
<reference evidence="1" key="1">
    <citation type="journal article" date="2015" name="Nature">
        <title>Complex archaea that bridge the gap between prokaryotes and eukaryotes.</title>
        <authorList>
            <person name="Spang A."/>
            <person name="Saw J.H."/>
            <person name="Jorgensen S.L."/>
            <person name="Zaremba-Niedzwiedzka K."/>
            <person name="Martijn J."/>
            <person name="Lind A.E."/>
            <person name="van Eijk R."/>
            <person name="Schleper C."/>
            <person name="Guy L."/>
            <person name="Ettema T.J."/>
        </authorList>
    </citation>
    <scope>NUCLEOTIDE SEQUENCE</scope>
</reference>
<name>A0A0F9PKJ6_9ZZZZ</name>
<dbReference type="AlphaFoldDB" id="A0A0F9PKJ6"/>
<accession>A0A0F9PKJ6</accession>
<protein>
    <submittedName>
        <fullName evidence="1">Uncharacterized protein</fullName>
    </submittedName>
</protein>
<comment type="caution">
    <text evidence="1">The sequence shown here is derived from an EMBL/GenBank/DDBJ whole genome shotgun (WGS) entry which is preliminary data.</text>
</comment>
<gene>
    <name evidence="1" type="ORF">LCGC14_0814740</name>
</gene>
<organism evidence="1">
    <name type="scientific">marine sediment metagenome</name>
    <dbReference type="NCBI Taxonomy" id="412755"/>
    <lineage>
        <taxon>unclassified sequences</taxon>
        <taxon>metagenomes</taxon>
        <taxon>ecological metagenomes</taxon>
    </lineage>
</organism>
<evidence type="ECO:0000313" key="1">
    <source>
        <dbReference type="EMBL" id="KKN32325.1"/>
    </source>
</evidence>